<protein>
    <submittedName>
        <fullName evidence="1">Uncharacterized protein</fullName>
    </submittedName>
</protein>
<dbReference type="Proteomes" id="UP000494274">
    <property type="component" value="Unassembled WGS sequence"/>
</dbReference>
<evidence type="ECO:0000313" key="2">
    <source>
        <dbReference type="Proteomes" id="UP000494274"/>
    </source>
</evidence>
<dbReference type="EMBL" id="CABVQI010000009">
    <property type="protein sequence ID" value="VWC91608.1"/>
    <property type="molecule type" value="Genomic_DNA"/>
</dbReference>
<accession>A0A6P2WCP4</accession>
<sequence>MAELQKASLGAVPDGSGGDNQRVANIKFNSNVDVLKSQATLASAATGVTSPRTLTVDEHVGRRVGISLAKAGVVKLPSAKKCAADQVIHLRNVGTTMVTLAVEDGSGDYIGLDRLQPFESVLMDTNGSTGWWVLFRGRASSGDERVSGSLTVDYLLKAGGDTTVGGGLAVNGGFSAGGDSWLGGRVCLKNGLQTGQVAIYNDPGKYNAVIQVGALGKETWFVMGADGSMSIPARPTWLNGVAPWDTANLSDPLRASAVQAISATGGDEGDLSNVFQVRLAASFTAGAKSVSASASLFIRIAAGAASANDFLCYLDVVDVAASTVVASGPGNMLSVPNGQQYAGLASTGSLSCNVATNNLTVGKQYQVRLFVRKNVLYGPIYPMGMSITGMVA</sequence>
<proteinExistence type="predicted"/>
<name>A0A6P2WCP4_BURL3</name>
<gene>
    <name evidence="1" type="ORF">BLA18112_03361</name>
</gene>
<reference evidence="1 2" key="1">
    <citation type="submission" date="2019-09" db="EMBL/GenBank/DDBJ databases">
        <authorList>
            <person name="Depoorter E."/>
        </authorList>
    </citation>
    <scope>NUCLEOTIDE SEQUENCE [LARGE SCALE GENOMIC DNA]</scope>
    <source>
        <strain evidence="1">R-18112</strain>
    </source>
</reference>
<dbReference type="AlphaFoldDB" id="A0A6P2WCP4"/>
<evidence type="ECO:0000313" key="1">
    <source>
        <dbReference type="EMBL" id="VWC91608.1"/>
    </source>
</evidence>
<organism evidence="1 2">
    <name type="scientific">Burkholderia lata (strain ATCC 17760 / DSM 23089 / LMG 22485 / NCIMB 9086 / R18194 / 383)</name>
    <dbReference type="NCBI Taxonomy" id="482957"/>
    <lineage>
        <taxon>Bacteria</taxon>
        <taxon>Pseudomonadati</taxon>
        <taxon>Pseudomonadota</taxon>
        <taxon>Betaproteobacteria</taxon>
        <taxon>Burkholderiales</taxon>
        <taxon>Burkholderiaceae</taxon>
        <taxon>Burkholderia</taxon>
        <taxon>Burkholderia cepacia complex</taxon>
    </lineage>
</organism>
<dbReference type="RefSeq" id="WP_175044575.1">
    <property type="nucleotide sequence ID" value="NZ_CABVQI010000009.1"/>
</dbReference>